<keyword evidence="1" id="KW-0732">Signal</keyword>
<dbReference type="CDD" id="cd03457">
    <property type="entry name" value="intradiol_dioxygenase_like"/>
    <property type="match status" value="1"/>
</dbReference>
<evidence type="ECO:0000256" key="1">
    <source>
        <dbReference type="SAM" id="SignalP"/>
    </source>
</evidence>
<dbReference type="PANTHER" id="PTHR34315:SF1">
    <property type="entry name" value="INTRADIOL RING-CLEAVAGE DIOXYGENASES DOMAIN-CONTAINING PROTEIN-RELATED"/>
    <property type="match status" value="1"/>
</dbReference>
<dbReference type="AlphaFoldDB" id="A0A815REP1"/>
<dbReference type="PANTHER" id="PTHR34315">
    <property type="match status" value="1"/>
</dbReference>
<organism evidence="3 4">
    <name type="scientific">Rotaria sordida</name>
    <dbReference type="NCBI Taxonomy" id="392033"/>
    <lineage>
        <taxon>Eukaryota</taxon>
        <taxon>Metazoa</taxon>
        <taxon>Spiralia</taxon>
        <taxon>Gnathifera</taxon>
        <taxon>Rotifera</taxon>
        <taxon>Eurotatoria</taxon>
        <taxon>Bdelloidea</taxon>
        <taxon>Philodinida</taxon>
        <taxon>Philodinidae</taxon>
        <taxon>Rotaria</taxon>
    </lineage>
</organism>
<accession>A0A815REP1</accession>
<dbReference type="InterPro" id="IPR015889">
    <property type="entry name" value="Intradiol_dOase_core"/>
</dbReference>
<dbReference type="Gene3D" id="2.60.130.10">
    <property type="entry name" value="Aromatic compound dioxygenase"/>
    <property type="match status" value="1"/>
</dbReference>
<dbReference type="SUPFAM" id="SSF49482">
    <property type="entry name" value="Aromatic compound dioxygenase"/>
    <property type="match status" value="1"/>
</dbReference>
<evidence type="ECO:0000259" key="2">
    <source>
        <dbReference type="Pfam" id="PF00775"/>
    </source>
</evidence>
<keyword evidence="4" id="KW-1185">Reference proteome</keyword>
<dbReference type="GO" id="GO:0016702">
    <property type="term" value="F:oxidoreductase activity, acting on single donors with incorporation of molecular oxygen, incorporation of two atoms of oxygen"/>
    <property type="evidence" value="ECO:0007669"/>
    <property type="project" value="InterPro"/>
</dbReference>
<sequence>MLLKLIFVLIAVVHTGLCEHESVKRCARAVGACHLTPQGTEGPYYWKSTVRRNITEGKPGTPLRLLITVLDWRTCSPVPNAVVDVWQCDALGIYSHFIGASMGYFEAKSDNTTFFRGTLVSDLEGRVVFDTIYPGWYRGRATHIHIKVHIGANLTNIDGEMYATGGHVSHTGQFYFDDNLTDKVATVAPYMTNNIRRTRNNEDGIYTSEDGASMIAPIQFLTNEFTGGMKTEVTVAIDPTATPELLDNIP</sequence>
<dbReference type="InterPro" id="IPR000627">
    <property type="entry name" value="Intradiol_dOase_C"/>
</dbReference>
<dbReference type="GO" id="GO:0008199">
    <property type="term" value="F:ferric iron binding"/>
    <property type="evidence" value="ECO:0007669"/>
    <property type="project" value="InterPro"/>
</dbReference>
<reference evidence="3" key="1">
    <citation type="submission" date="2021-02" db="EMBL/GenBank/DDBJ databases">
        <authorList>
            <person name="Nowell W R."/>
        </authorList>
    </citation>
    <scope>NUCLEOTIDE SEQUENCE</scope>
</reference>
<protein>
    <recommendedName>
        <fullName evidence="2">Intradiol ring-cleavage dioxygenases domain-containing protein</fullName>
    </recommendedName>
</protein>
<feature type="domain" description="Intradiol ring-cleavage dioxygenases" evidence="2">
    <location>
        <begin position="51"/>
        <end position="141"/>
    </location>
</feature>
<proteinExistence type="predicted"/>
<evidence type="ECO:0000313" key="4">
    <source>
        <dbReference type="Proteomes" id="UP000663870"/>
    </source>
</evidence>
<name>A0A815REP1_9BILA</name>
<gene>
    <name evidence="3" type="ORF">JXQ802_LOCUS39026</name>
</gene>
<feature type="signal peptide" evidence="1">
    <location>
        <begin position="1"/>
        <end position="18"/>
    </location>
</feature>
<feature type="chain" id="PRO_5032927276" description="Intradiol ring-cleavage dioxygenases domain-containing protein" evidence="1">
    <location>
        <begin position="19"/>
        <end position="250"/>
    </location>
</feature>
<dbReference type="Pfam" id="PF00775">
    <property type="entry name" value="Dioxygenase_C"/>
    <property type="match status" value="1"/>
</dbReference>
<comment type="caution">
    <text evidence="3">The sequence shown here is derived from an EMBL/GenBank/DDBJ whole genome shotgun (WGS) entry which is preliminary data.</text>
</comment>
<evidence type="ECO:0000313" key="3">
    <source>
        <dbReference type="EMBL" id="CAF1476054.1"/>
    </source>
</evidence>
<dbReference type="Proteomes" id="UP000663870">
    <property type="component" value="Unassembled WGS sequence"/>
</dbReference>
<dbReference type="EMBL" id="CAJNOL010002214">
    <property type="protein sequence ID" value="CAF1476054.1"/>
    <property type="molecule type" value="Genomic_DNA"/>
</dbReference>